<comment type="catalytic activity">
    <reaction evidence="7">
        <text>tRNA(Glu) + L-glutamate + ATP = L-glutamyl-tRNA(Glu) + AMP + diphosphate</text>
        <dbReference type="Rhea" id="RHEA:23540"/>
        <dbReference type="Rhea" id="RHEA-COMP:9663"/>
        <dbReference type="Rhea" id="RHEA-COMP:9680"/>
        <dbReference type="ChEBI" id="CHEBI:29985"/>
        <dbReference type="ChEBI" id="CHEBI:30616"/>
        <dbReference type="ChEBI" id="CHEBI:33019"/>
        <dbReference type="ChEBI" id="CHEBI:78442"/>
        <dbReference type="ChEBI" id="CHEBI:78520"/>
        <dbReference type="ChEBI" id="CHEBI:456215"/>
        <dbReference type="EC" id="6.1.1.17"/>
    </reaction>
</comment>
<keyword evidence="7" id="KW-0862">Zinc</keyword>
<evidence type="ECO:0000313" key="13">
    <source>
        <dbReference type="Proteomes" id="UP000095008"/>
    </source>
</evidence>
<keyword evidence="5 7" id="KW-0648">Protein biosynthesis</keyword>
<evidence type="ECO:0000256" key="3">
    <source>
        <dbReference type="ARBA" id="ARBA00022741"/>
    </source>
</evidence>
<protein>
    <recommendedName>
        <fullName evidence="7">Glutamate--tRNA ligase</fullName>
        <ecNumber evidence="7">6.1.1.17</ecNumber>
    </recommendedName>
    <alternativeName>
        <fullName evidence="7">Glutamyl-tRNA synthetase</fullName>
        <shortName evidence="7">GluRS</shortName>
    </alternativeName>
</protein>
<accession>A0A1C2IUR0</accession>
<dbReference type="AlphaFoldDB" id="A0A1C2IUR0"/>
<keyword evidence="4 7" id="KW-0067">ATP-binding</keyword>
<dbReference type="InterPro" id="IPR000924">
    <property type="entry name" value="Glu/Gln-tRNA-synth"/>
</dbReference>
<evidence type="ECO:0000313" key="12">
    <source>
        <dbReference type="Proteomes" id="UP000094893"/>
    </source>
</evidence>
<dbReference type="SUPFAM" id="SSF48163">
    <property type="entry name" value="An anticodon-binding domain of class I aminoacyl-tRNA synthetases"/>
    <property type="match status" value="1"/>
</dbReference>
<feature type="binding site" evidence="7">
    <location>
        <position position="113"/>
    </location>
    <ligand>
        <name>Zn(2+)</name>
        <dbReference type="ChEBI" id="CHEBI:29105"/>
    </ligand>
</feature>
<dbReference type="PRINTS" id="PR00987">
    <property type="entry name" value="TRNASYNTHGLU"/>
</dbReference>
<dbReference type="Proteomes" id="UP000095008">
    <property type="component" value="Unassembled WGS sequence"/>
</dbReference>
<name>A0A1C2IUR0_ACITH</name>
<dbReference type="PANTHER" id="PTHR43311">
    <property type="entry name" value="GLUTAMATE--TRNA LIGASE"/>
    <property type="match status" value="1"/>
</dbReference>
<dbReference type="NCBIfam" id="TIGR00464">
    <property type="entry name" value="gltX_bact"/>
    <property type="match status" value="1"/>
</dbReference>
<dbReference type="Pfam" id="PF00749">
    <property type="entry name" value="tRNA-synt_1c"/>
    <property type="match status" value="1"/>
</dbReference>
<comment type="cofactor">
    <cofactor evidence="7">
        <name>Zn(2+)</name>
        <dbReference type="ChEBI" id="CHEBI:29105"/>
    </cofactor>
    <text evidence="7">Binds 1 zinc ion per subunit.</text>
</comment>
<keyword evidence="7" id="KW-0479">Metal-binding</keyword>
<keyword evidence="2 7" id="KW-0436">Ligase</keyword>
<evidence type="ECO:0000313" key="10">
    <source>
        <dbReference type="EMBL" id="OCX67706.1"/>
    </source>
</evidence>
<dbReference type="EMBL" id="LWRY01000302">
    <property type="protein sequence ID" value="OCX67706.1"/>
    <property type="molecule type" value="Genomic_DNA"/>
</dbReference>
<evidence type="ECO:0000256" key="6">
    <source>
        <dbReference type="ARBA" id="ARBA00023146"/>
    </source>
</evidence>
<evidence type="ECO:0000259" key="8">
    <source>
        <dbReference type="Pfam" id="PF00749"/>
    </source>
</evidence>
<gene>
    <name evidence="7" type="primary">gltX</name>
    <name evidence="10" type="ORF">A6M23_19955</name>
    <name evidence="11" type="ORF">A6P07_11640</name>
</gene>
<evidence type="ECO:0000256" key="7">
    <source>
        <dbReference type="HAMAP-Rule" id="MF_00022"/>
    </source>
</evidence>
<evidence type="ECO:0000313" key="11">
    <source>
        <dbReference type="EMBL" id="OCX71602.1"/>
    </source>
</evidence>
<dbReference type="InterPro" id="IPR045462">
    <property type="entry name" value="aa-tRNA-synth_I_cd-bd"/>
</dbReference>
<dbReference type="InterPro" id="IPR014729">
    <property type="entry name" value="Rossmann-like_a/b/a_fold"/>
</dbReference>
<feature type="binding site" evidence="7">
    <location>
        <position position="260"/>
    </location>
    <ligand>
        <name>ATP</name>
        <dbReference type="ChEBI" id="CHEBI:30616"/>
    </ligand>
</feature>
<keyword evidence="6 7" id="KW-0030">Aminoacyl-tRNA synthetase</keyword>
<feature type="binding site" evidence="7">
    <location>
        <position position="115"/>
    </location>
    <ligand>
        <name>Zn(2+)</name>
        <dbReference type="ChEBI" id="CHEBI:29105"/>
    </ligand>
</feature>
<feature type="short sequence motif" description="'KMSKS' region" evidence="7">
    <location>
        <begin position="257"/>
        <end position="261"/>
    </location>
</feature>
<keyword evidence="7" id="KW-0963">Cytoplasm</keyword>
<dbReference type="InterPro" id="IPR020751">
    <property type="entry name" value="aa-tRNA-synth_I_codon-bd_sub2"/>
</dbReference>
<dbReference type="GO" id="GO:0005829">
    <property type="term" value="C:cytosol"/>
    <property type="evidence" value="ECO:0007669"/>
    <property type="project" value="TreeGrafter"/>
</dbReference>
<dbReference type="STRING" id="930.GCA_002079865_02308"/>
<dbReference type="Gene3D" id="1.10.10.350">
    <property type="match status" value="1"/>
</dbReference>
<organism evidence="11 12">
    <name type="scientific">Acidithiobacillus thiooxidans</name>
    <name type="common">Thiobacillus thiooxidans</name>
    <dbReference type="NCBI Taxonomy" id="930"/>
    <lineage>
        <taxon>Bacteria</taxon>
        <taxon>Pseudomonadati</taxon>
        <taxon>Pseudomonadota</taxon>
        <taxon>Acidithiobacillia</taxon>
        <taxon>Acidithiobacillales</taxon>
        <taxon>Acidithiobacillaceae</taxon>
        <taxon>Acidithiobacillus</taxon>
    </lineage>
</organism>
<comment type="caution">
    <text evidence="11">The sequence shown here is derived from an EMBL/GenBank/DDBJ whole genome shotgun (WGS) entry which is preliminary data.</text>
</comment>
<feature type="binding site" evidence="7">
    <location>
        <position position="142"/>
    </location>
    <ligand>
        <name>Zn(2+)</name>
        <dbReference type="ChEBI" id="CHEBI:29105"/>
    </ligand>
</feature>
<dbReference type="GO" id="GO:0000049">
    <property type="term" value="F:tRNA binding"/>
    <property type="evidence" value="ECO:0007669"/>
    <property type="project" value="InterPro"/>
</dbReference>
<dbReference type="RefSeq" id="WP_024895008.1">
    <property type="nucleotide sequence ID" value="NZ_LWRY01000302.1"/>
</dbReference>
<evidence type="ECO:0000256" key="4">
    <source>
        <dbReference type="ARBA" id="ARBA00022840"/>
    </source>
</evidence>
<dbReference type="InterPro" id="IPR049940">
    <property type="entry name" value="GluQ/Sye"/>
</dbReference>
<feature type="short sequence motif" description="'HIGH' region" evidence="7">
    <location>
        <begin position="16"/>
        <end position="26"/>
    </location>
</feature>
<dbReference type="eggNOG" id="COG0008">
    <property type="taxonomic scope" value="Bacteria"/>
</dbReference>
<dbReference type="EMBL" id="LWSA01000163">
    <property type="protein sequence ID" value="OCX71602.1"/>
    <property type="molecule type" value="Genomic_DNA"/>
</dbReference>
<evidence type="ECO:0000259" key="9">
    <source>
        <dbReference type="Pfam" id="PF19269"/>
    </source>
</evidence>
<dbReference type="GO" id="GO:0008270">
    <property type="term" value="F:zinc ion binding"/>
    <property type="evidence" value="ECO:0007669"/>
    <property type="project" value="UniProtKB-UniRule"/>
</dbReference>
<evidence type="ECO:0000256" key="5">
    <source>
        <dbReference type="ARBA" id="ARBA00022917"/>
    </source>
</evidence>
<dbReference type="GO" id="GO:0005524">
    <property type="term" value="F:ATP binding"/>
    <property type="evidence" value="ECO:0007669"/>
    <property type="project" value="UniProtKB-UniRule"/>
</dbReference>
<dbReference type="NCBIfam" id="NF004315">
    <property type="entry name" value="PRK05710.1-4"/>
    <property type="match status" value="1"/>
</dbReference>
<dbReference type="PROSITE" id="PS00178">
    <property type="entry name" value="AA_TRNA_LIGASE_I"/>
    <property type="match status" value="1"/>
</dbReference>
<comment type="function">
    <text evidence="7">Catalyzes the attachment of glutamate to tRNA(Glu) in a two-step reaction: glutamate is first activated by ATP to form Glu-AMP and then transferred to the acceptor end of tRNA(Glu).</text>
</comment>
<sequence>MAQYYTTMNLKSRFAPSPTGYLHLGNARTALFAWLAARAVAGRFVLRLEDTDQSRSPQMYEKALLEDLRWLGLNWDEGPDIGGPMGPYRQMERLDIYHQYYETLLLAGQAYPCYCSAEDLAAERAVQRASGKAPRYGGRCRHLSVEQRRDLEARGIQPVLRYRVPDSGMLTVPDRVWGERSYALADLGDFVIRRSDGSPAFFFANALDDALMGVNLVLRGEDHLSNTPRQILILQALDLPVPEYAHLPLLLGSDGQPLSKRHGAASLRDLQIQGYRPEATRNYLARLGHHYAESDLLDDQALAAGFSVEKISRAPGHFDDVQLQHWQRLALQALSDTQLWEWWDLQHALNDAQQWKRLLAANLSDIENGLWEKILKAVSEDENLHIQFVAAVRANVLFPEDAVDWLIRCFADEAFAALEKEDTALVALAETPAEFWPLAAMHLQQSAGDYKIWTKTLQQESGLKGKSLFMPLRAALTGRSHGPELAALLPLIGMERAQQRLRTAASVLSEVRK</sequence>
<dbReference type="Pfam" id="PF19269">
    <property type="entry name" value="Anticodon_2"/>
    <property type="match status" value="1"/>
</dbReference>
<comment type="similarity">
    <text evidence="1 7">Belongs to the class-I aminoacyl-tRNA synthetase family. Glutamate--tRNA ligase type 1 subfamily.</text>
</comment>
<feature type="domain" description="Aminoacyl-tRNA synthetase class I anticodon-binding" evidence="9">
    <location>
        <begin position="449"/>
        <end position="504"/>
    </location>
</feature>
<feature type="binding site" evidence="7">
    <location>
        <position position="140"/>
    </location>
    <ligand>
        <name>Zn(2+)</name>
        <dbReference type="ChEBI" id="CHEBI:29105"/>
    </ligand>
</feature>
<dbReference type="PANTHER" id="PTHR43311:SF2">
    <property type="entry name" value="GLUTAMATE--TRNA LIGASE, MITOCHONDRIAL-RELATED"/>
    <property type="match status" value="1"/>
</dbReference>
<dbReference type="SUPFAM" id="SSF52374">
    <property type="entry name" value="Nucleotidylyl transferase"/>
    <property type="match status" value="1"/>
</dbReference>
<dbReference type="Proteomes" id="UP000094893">
    <property type="component" value="Unassembled WGS sequence"/>
</dbReference>
<evidence type="ECO:0000256" key="1">
    <source>
        <dbReference type="ARBA" id="ARBA00007894"/>
    </source>
</evidence>
<reference evidence="11 12" key="1">
    <citation type="journal article" date="2016" name="Int. J. Mol. Sci.">
        <title>Comparative genomics of the extreme acidophile Acidithiobacillus thiooxidans reveals intraspecific divergence and niche adaptation.</title>
        <authorList>
            <person name="Zhang X."/>
            <person name="Feng X."/>
            <person name="Tao J."/>
            <person name="Ma L."/>
            <person name="Xiao Y."/>
            <person name="Liang Y."/>
            <person name="Liu X."/>
            <person name="Yin H."/>
        </authorList>
    </citation>
    <scope>NUCLEOTIDE SEQUENCE [LARGE SCALE GENOMIC DNA]</scope>
    <source>
        <strain evidence="11 12">A02</strain>
        <strain evidence="10">DXS-W</strain>
    </source>
</reference>
<keyword evidence="13" id="KW-1185">Reference proteome</keyword>
<dbReference type="InterPro" id="IPR001412">
    <property type="entry name" value="aa-tRNA-synth_I_CS"/>
</dbReference>
<dbReference type="InterPro" id="IPR004527">
    <property type="entry name" value="Glu-tRNA-ligase_bac/mito"/>
</dbReference>
<dbReference type="OrthoDB" id="5288516at2"/>
<proteinExistence type="inferred from homology"/>
<keyword evidence="3 7" id="KW-0547">Nucleotide-binding</keyword>
<dbReference type="HAMAP" id="MF_00022">
    <property type="entry name" value="Glu_tRNA_synth_type1"/>
    <property type="match status" value="1"/>
</dbReference>
<dbReference type="InterPro" id="IPR008925">
    <property type="entry name" value="aa_tRNA-synth_I_cd-bd_sf"/>
</dbReference>
<dbReference type="GO" id="GO:0004818">
    <property type="term" value="F:glutamate-tRNA ligase activity"/>
    <property type="evidence" value="ECO:0007669"/>
    <property type="project" value="UniProtKB-UniRule"/>
</dbReference>
<evidence type="ECO:0000256" key="2">
    <source>
        <dbReference type="ARBA" id="ARBA00022598"/>
    </source>
</evidence>
<comment type="subunit">
    <text evidence="7">Monomer.</text>
</comment>
<feature type="domain" description="Glutamyl/glutaminyl-tRNA synthetase class Ib catalytic" evidence="8">
    <location>
        <begin position="10"/>
        <end position="324"/>
    </location>
</feature>
<dbReference type="InterPro" id="IPR033910">
    <property type="entry name" value="GluRS_core"/>
</dbReference>
<dbReference type="InterPro" id="IPR020058">
    <property type="entry name" value="Glu/Gln-tRNA-synth_Ib_cat-dom"/>
</dbReference>
<dbReference type="Gene3D" id="3.40.50.620">
    <property type="entry name" value="HUPs"/>
    <property type="match status" value="1"/>
</dbReference>
<comment type="subcellular location">
    <subcellularLocation>
        <location evidence="7">Cytoplasm</location>
    </subcellularLocation>
</comment>
<dbReference type="EC" id="6.1.1.17" evidence="7"/>
<dbReference type="GO" id="GO:0006424">
    <property type="term" value="P:glutamyl-tRNA aminoacylation"/>
    <property type="evidence" value="ECO:0007669"/>
    <property type="project" value="UniProtKB-UniRule"/>
</dbReference>
<dbReference type="CDD" id="cd00808">
    <property type="entry name" value="GluRS_core"/>
    <property type="match status" value="1"/>
</dbReference>